<dbReference type="CDD" id="cd01834">
    <property type="entry name" value="SGNH_hydrolase_like_2"/>
    <property type="match status" value="1"/>
</dbReference>
<dbReference type="PANTHER" id="PTHR30383:SF5">
    <property type="entry name" value="SGNH HYDROLASE-TYPE ESTERASE DOMAIN-CONTAINING PROTEIN"/>
    <property type="match status" value="1"/>
</dbReference>
<protein>
    <submittedName>
        <fullName evidence="2">Lysophospholipase L1</fullName>
    </submittedName>
</protein>
<dbReference type="OrthoDB" id="9794725at2"/>
<keyword evidence="3" id="KW-1185">Reference proteome</keyword>
<evidence type="ECO:0000313" key="2">
    <source>
        <dbReference type="EMBL" id="SIO28851.1"/>
    </source>
</evidence>
<dbReference type="InterPro" id="IPR036514">
    <property type="entry name" value="SGNH_hydro_sf"/>
</dbReference>
<gene>
    <name evidence="2" type="ORF">SAMN05443544_3816</name>
</gene>
<dbReference type="PANTHER" id="PTHR30383">
    <property type="entry name" value="THIOESTERASE 1/PROTEASE 1/LYSOPHOSPHOLIPASE L1"/>
    <property type="match status" value="1"/>
</dbReference>
<dbReference type="STRING" id="232089.SAMN05443544_3816"/>
<dbReference type="Gene3D" id="3.40.50.1110">
    <property type="entry name" value="SGNH hydrolase"/>
    <property type="match status" value="1"/>
</dbReference>
<dbReference type="RefSeq" id="WP_084184157.1">
    <property type="nucleotide sequence ID" value="NZ_FSRJ01000006.1"/>
</dbReference>
<proteinExistence type="predicted"/>
<feature type="domain" description="SGNH hydrolase-type esterase" evidence="1">
    <location>
        <begin position="6"/>
        <end position="189"/>
    </location>
</feature>
<dbReference type="AlphaFoldDB" id="A0A1N6IA01"/>
<dbReference type="InterPro" id="IPR013830">
    <property type="entry name" value="SGNH_hydro"/>
</dbReference>
<reference evidence="3" key="1">
    <citation type="submission" date="2016-11" db="EMBL/GenBank/DDBJ databases">
        <authorList>
            <person name="Varghese N."/>
            <person name="Submissions S."/>
        </authorList>
    </citation>
    <scope>NUCLEOTIDE SEQUENCE [LARGE SCALE GENOMIC DNA]</scope>
    <source>
        <strain evidence="3">DSM 8595</strain>
    </source>
</reference>
<organism evidence="2 3">
    <name type="scientific">Agromyces cerinus subsp. cerinus</name>
    <dbReference type="NCBI Taxonomy" id="232089"/>
    <lineage>
        <taxon>Bacteria</taxon>
        <taxon>Bacillati</taxon>
        <taxon>Actinomycetota</taxon>
        <taxon>Actinomycetes</taxon>
        <taxon>Micrococcales</taxon>
        <taxon>Microbacteriaceae</taxon>
        <taxon>Agromyces</taxon>
    </lineage>
</organism>
<dbReference type="SUPFAM" id="SSF52266">
    <property type="entry name" value="SGNH hydrolase"/>
    <property type="match status" value="1"/>
</dbReference>
<evidence type="ECO:0000313" key="3">
    <source>
        <dbReference type="Proteomes" id="UP000184699"/>
    </source>
</evidence>
<evidence type="ECO:0000259" key="1">
    <source>
        <dbReference type="Pfam" id="PF13472"/>
    </source>
</evidence>
<sequence length="208" mass="22373">MSRYVFIGDSITDCGRVRDDPSSLGDGYVSLLAAELLARSGSSAVVNLGISGDRAVDLERRWGAEVTPSRPDVLTVFVGVNDMWRRFDADDPTSAEAFERSYRTILADAVSASNPRLLLMDPFFVPVRGDQRAWLDDLGPKREVVARLGSEFGADVVPLHELMTDAASAAASGEIVPDGVHPTMAGHRLIADAWLSALDSRLSSTLAL</sequence>
<dbReference type="InterPro" id="IPR051532">
    <property type="entry name" value="Ester_Hydrolysis_Enzymes"/>
</dbReference>
<dbReference type="EMBL" id="FSRJ01000006">
    <property type="protein sequence ID" value="SIO28851.1"/>
    <property type="molecule type" value="Genomic_DNA"/>
</dbReference>
<dbReference type="Proteomes" id="UP000184699">
    <property type="component" value="Unassembled WGS sequence"/>
</dbReference>
<dbReference type="Pfam" id="PF13472">
    <property type="entry name" value="Lipase_GDSL_2"/>
    <property type="match status" value="1"/>
</dbReference>
<accession>A0A1N6IA01</accession>
<name>A0A1N6IA01_9MICO</name>
<dbReference type="GO" id="GO:0004622">
    <property type="term" value="F:phosphatidylcholine lysophospholipase activity"/>
    <property type="evidence" value="ECO:0007669"/>
    <property type="project" value="TreeGrafter"/>
</dbReference>